<accession>A0ABP5MHE0</accession>
<evidence type="ECO:0000313" key="2">
    <source>
        <dbReference type="Proteomes" id="UP001501599"/>
    </source>
</evidence>
<evidence type="ECO:0000313" key="1">
    <source>
        <dbReference type="EMBL" id="GAA2173412.1"/>
    </source>
</evidence>
<sequence>MRSIVLVALGAAVGAYAVTRMQRTPKGREMLDGADARVREFTDAVRDGYASRDRELRGE</sequence>
<comment type="caution">
    <text evidence="1">The sequence shown here is derived from an EMBL/GenBank/DDBJ whole genome shotgun (WGS) entry which is preliminary data.</text>
</comment>
<organism evidence="1 2">
    <name type="scientific">Agrococcus versicolor</name>
    <dbReference type="NCBI Taxonomy" id="501482"/>
    <lineage>
        <taxon>Bacteria</taxon>
        <taxon>Bacillati</taxon>
        <taxon>Actinomycetota</taxon>
        <taxon>Actinomycetes</taxon>
        <taxon>Micrococcales</taxon>
        <taxon>Microbacteriaceae</taxon>
        <taxon>Agrococcus</taxon>
    </lineage>
</organism>
<name>A0ABP5MHE0_9MICO</name>
<dbReference type="Proteomes" id="UP001501599">
    <property type="component" value="Unassembled WGS sequence"/>
</dbReference>
<proteinExistence type="predicted"/>
<gene>
    <name evidence="1" type="ORF">GCM10009846_15320</name>
</gene>
<dbReference type="RefSeq" id="WP_344342348.1">
    <property type="nucleotide sequence ID" value="NZ_BAAAQT010000005.1"/>
</dbReference>
<keyword evidence="2" id="KW-1185">Reference proteome</keyword>
<protein>
    <recommendedName>
        <fullName evidence="3">YtxH domain-containing protein</fullName>
    </recommendedName>
</protein>
<reference evidence="2" key="1">
    <citation type="journal article" date="2019" name="Int. J. Syst. Evol. Microbiol.">
        <title>The Global Catalogue of Microorganisms (GCM) 10K type strain sequencing project: providing services to taxonomists for standard genome sequencing and annotation.</title>
        <authorList>
            <consortium name="The Broad Institute Genomics Platform"/>
            <consortium name="The Broad Institute Genome Sequencing Center for Infectious Disease"/>
            <person name="Wu L."/>
            <person name="Ma J."/>
        </authorList>
    </citation>
    <scope>NUCLEOTIDE SEQUENCE [LARGE SCALE GENOMIC DNA]</scope>
    <source>
        <strain evidence="2">JCM 16026</strain>
    </source>
</reference>
<dbReference type="EMBL" id="BAAAQT010000005">
    <property type="protein sequence ID" value="GAA2173412.1"/>
    <property type="molecule type" value="Genomic_DNA"/>
</dbReference>
<evidence type="ECO:0008006" key="3">
    <source>
        <dbReference type="Google" id="ProtNLM"/>
    </source>
</evidence>